<sequence>MAYLSSTSSTRSSYPSPDLPMKALKRQNQLSDGAYNNTSNGAPHLRLFQKNGKRLDPEYHEAHKKKALKTLPLVVICLSAVPNWNA</sequence>
<evidence type="ECO:0000256" key="1">
    <source>
        <dbReference type="SAM" id="MobiDB-lite"/>
    </source>
</evidence>
<feature type="region of interest" description="Disordered" evidence="1">
    <location>
        <begin position="1"/>
        <end position="44"/>
    </location>
</feature>
<dbReference type="EMBL" id="KL142371">
    <property type="protein sequence ID" value="KDR80998.1"/>
    <property type="molecule type" value="Genomic_DNA"/>
</dbReference>
<keyword evidence="3" id="KW-1185">Reference proteome</keyword>
<proteinExistence type="predicted"/>
<name>A0A067TPW7_GALM3</name>
<accession>A0A067TPW7</accession>
<reference evidence="3" key="1">
    <citation type="journal article" date="2014" name="Proc. Natl. Acad. Sci. U.S.A.">
        <title>Extensive sampling of basidiomycete genomes demonstrates inadequacy of the white-rot/brown-rot paradigm for wood decay fungi.</title>
        <authorList>
            <person name="Riley R."/>
            <person name="Salamov A.A."/>
            <person name="Brown D.W."/>
            <person name="Nagy L.G."/>
            <person name="Floudas D."/>
            <person name="Held B.W."/>
            <person name="Levasseur A."/>
            <person name="Lombard V."/>
            <person name="Morin E."/>
            <person name="Otillar R."/>
            <person name="Lindquist E.A."/>
            <person name="Sun H."/>
            <person name="LaButti K.M."/>
            <person name="Schmutz J."/>
            <person name="Jabbour D."/>
            <person name="Luo H."/>
            <person name="Baker S.E."/>
            <person name="Pisabarro A.G."/>
            <person name="Walton J.D."/>
            <person name="Blanchette R.A."/>
            <person name="Henrissat B."/>
            <person name="Martin F."/>
            <person name="Cullen D."/>
            <person name="Hibbett D.S."/>
            <person name="Grigoriev I.V."/>
        </authorList>
    </citation>
    <scope>NUCLEOTIDE SEQUENCE [LARGE SCALE GENOMIC DNA]</scope>
    <source>
        <strain evidence="3">CBS 339.88</strain>
    </source>
</reference>
<protein>
    <submittedName>
        <fullName evidence="2">Uncharacterized protein</fullName>
    </submittedName>
</protein>
<feature type="compositionally biased region" description="Polar residues" evidence="1">
    <location>
        <begin position="26"/>
        <end position="41"/>
    </location>
</feature>
<feature type="compositionally biased region" description="Low complexity" evidence="1">
    <location>
        <begin position="1"/>
        <end position="16"/>
    </location>
</feature>
<dbReference type="HOGENOM" id="CLU_2498037_0_0_1"/>
<dbReference type="AlphaFoldDB" id="A0A067TPW7"/>
<evidence type="ECO:0000313" key="2">
    <source>
        <dbReference type="EMBL" id="KDR80998.1"/>
    </source>
</evidence>
<evidence type="ECO:0000313" key="3">
    <source>
        <dbReference type="Proteomes" id="UP000027222"/>
    </source>
</evidence>
<gene>
    <name evidence="2" type="ORF">GALMADRAFT_241609</name>
</gene>
<dbReference type="Proteomes" id="UP000027222">
    <property type="component" value="Unassembled WGS sequence"/>
</dbReference>
<organism evidence="2 3">
    <name type="scientific">Galerina marginata (strain CBS 339.88)</name>
    <dbReference type="NCBI Taxonomy" id="685588"/>
    <lineage>
        <taxon>Eukaryota</taxon>
        <taxon>Fungi</taxon>
        <taxon>Dikarya</taxon>
        <taxon>Basidiomycota</taxon>
        <taxon>Agaricomycotina</taxon>
        <taxon>Agaricomycetes</taxon>
        <taxon>Agaricomycetidae</taxon>
        <taxon>Agaricales</taxon>
        <taxon>Agaricineae</taxon>
        <taxon>Strophariaceae</taxon>
        <taxon>Galerina</taxon>
    </lineage>
</organism>